<dbReference type="Proteomes" id="UP000240542">
    <property type="component" value="Unassembled WGS sequence"/>
</dbReference>
<proteinExistence type="predicted"/>
<evidence type="ECO:0000313" key="3">
    <source>
        <dbReference type="Proteomes" id="UP000240542"/>
    </source>
</evidence>
<gene>
    <name evidence="2" type="ORF">CLV63_107229</name>
</gene>
<accession>A0A2P8DKU4</accession>
<protein>
    <submittedName>
        <fullName evidence="2">Putative membrane protein YczE</fullName>
    </submittedName>
</protein>
<evidence type="ECO:0000256" key="1">
    <source>
        <dbReference type="SAM" id="Phobius"/>
    </source>
</evidence>
<dbReference type="AlphaFoldDB" id="A0A2P8DKU4"/>
<sequence>MPTPRALVRRVVRTPVLPGPRVRRLVQLYVGLYLFGLGGALQISSGLGANPWDVLHQGLARQSGLSVGTWTIIMSAVVMLLWIPLRERPGLGSLSNVVVVGLSVDASLWWLPEFDGLLARSAALVLGIVVLAVATGCYIGARLGPGPRDGLTTGLAARGWSVRGARTTVEVSVVVAGWLLGGTVGVGTLLFAAAIGPLVQVFLSLLDVPEKAARPFDGEHA</sequence>
<reference evidence="2 3" key="1">
    <citation type="submission" date="2018-03" db="EMBL/GenBank/DDBJ databases">
        <title>Genomic Encyclopedia of Archaeal and Bacterial Type Strains, Phase II (KMG-II): from individual species to whole genera.</title>
        <authorList>
            <person name="Goeker M."/>
        </authorList>
    </citation>
    <scope>NUCLEOTIDE SEQUENCE [LARGE SCALE GENOMIC DNA]</scope>
    <source>
        <strain evidence="2 3">DSM 45312</strain>
    </source>
</reference>
<name>A0A2P8DKU4_9ACTN</name>
<feature type="transmembrane region" description="Helical" evidence="1">
    <location>
        <begin position="25"/>
        <end position="43"/>
    </location>
</feature>
<comment type="caution">
    <text evidence="2">The sequence shown here is derived from an EMBL/GenBank/DDBJ whole genome shotgun (WGS) entry which is preliminary data.</text>
</comment>
<dbReference type="InterPro" id="IPR038750">
    <property type="entry name" value="YczE/YyaS-like"/>
</dbReference>
<dbReference type="PANTHER" id="PTHR40078:SF1">
    <property type="entry name" value="INTEGRAL MEMBRANE PROTEIN"/>
    <property type="match status" value="1"/>
</dbReference>
<feature type="transmembrane region" description="Helical" evidence="1">
    <location>
        <begin position="90"/>
        <end position="111"/>
    </location>
</feature>
<feature type="transmembrane region" description="Helical" evidence="1">
    <location>
        <begin position="173"/>
        <end position="199"/>
    </location>
</feature>
<dbReference type="EMBL" id="PYGA01000007">
    <property type="protein sequence ID" value="PSK97833.1"/>
    <property type="molecule type" value="Genomic_DNA"/>
</dbReference>
<dbReference type="PANTHER" id="PTHR40078">
    <property type="entry name" value="INTEGRAL MEMBRANE PROTEIN-RELATED"/>
    <property type="match status" value="1"/>
</dbReference>
<feature type="transmembrane region" description="Helical" evidence="1">
    <location>
        <begin position="63"/>
        <end position="83"/>
    </location>
</feature>
<keyword evidence="1" id="KW-0812">Transmembrane</keyword>
<dbReference type="RefSeq" id="WP_106583151.1">
    <property type="nucleotide sequence ID" value="NZ_PYGA01000007.1"/>
</dbReference>
<keyword evidence="3" id="KW-1185">Reference proteome</keyword>
<keyword evidence="1" id="KW-1133">Transmembrane helix</keyword>
<dbReference type="Pfam" id="PF19700">
    <property type="entry name" value="DUF6198"/>
    <property type="match status" value="1"/>
</dbReference>
<organism evidence="2 3">
    <name type="scientific">Murinocardiopsis flavida</name>
    <dbReference type="NCBI Taxonomy" id="645275"/>
    <lineage>
        <taxon>Bacteria</taxon>
        <taxon>Bacillati</taxon>
        <taxon>Actinomycetota</taxon>
        <taxon>Actinomycetes</taxon>
        <taxon>Streptosporangiales</taxon>
        <taxon>Nocardiopsidaceae</taxon>
        <taxon>Murinocardiopsis</taxon>
    </lineage>
</organism>
<dbReference type="OrthoDB" id="154912at2"/>
<keyword evidence="1" id="KW-0472">Membrane</keyword>
<evidence type="ECO:0000313" key="2">
    <source>
        <dbReference type="EMBL" id="PSK97833.1"/>
    </source>
</evidence>
<feature type="transmembrane region" description="Helical" evidence="1">
    <location>
        <begin position="117"/>
        <end position="141"/>
    </location>
</feature>